<evidence type="ECO:0000313" key="1">
    <source>
        <dbReference type="EMBL" id="KAI8436430.1"/>
    </source>
</evidence>
<keyword evidence="2" id="KW-1185">Reference proteome</keyword>
<protein>
    <submittedName>
        <fullName evidence="1">Uncharacterized protein</fullName>
    </submittedName>
</protein>
<sequence>MGILPVPNHQLLKLPANIYSTTIHQSSNLYIDLMAGRSMSAWFASFASLDASILAPYFDFFAFGIVLVLGADPSNWSIPESSVPPSYGVGGFFPFGVLFGAMFPLPRLLYAMASDGLFFHWFARVSEGRKSPVVGTLLPAAIIVLMCLIATLVTVHVERSLAPSLVLHAVVLVLFVVLMMQPRVDEDVPFKTPLVPLIPCLSIPVYLICVFCYKQLDGRNESAHTQKNGKPPVQIIIESPTPPGTITRTSNNGGNKELIVEKPVELQERVVRNVVEEEIIVQQAAVIENNEEKEANIIDLLDQVIQAEEDTYSAKEDAYGEMPMEKEDDVIVSTSPEFIPHRKSLSELSDAGSDASLGNQVLSKYDVIAQVHREDLPKVSEEDDQNENNQNEDENNKDQVQNEEDEQITAFNDSETTSQTDESGYSDTIDRTALTESVEEIKENVPYIPVPPPFDENYFKSPNFKKSYTISARPSKARSIDEEENKPRESIQSNGSQDDSNIKFGSDRQLHFMSKLNTIYQTKIADQEDEPSVIKPGRRSHSTGNVVENTDYDVNRERPPLFLELKKELLARDTTNLRTVNKEEKEVEESESEEEEVSMTREDLKSKLENIFATGGPKLLAKPRLMKSNPPTPEESYQTDTSSTESIARLPKMEKNDTLGRQRAKFGEVLNSFRLSLNKDDQVYGKGFKAFLHFVTYKQEWDAGTLGFPTALLAYMGLDSICCTNFVLYWNMDSAALAVTLKSSKDEPAVCSSCNAVINGRRVIQALGVSWHAKHFVCGGCKKELGGGGFMEQVKKAPAEPSSSGFVLSGDAVARVAHLEHSVRFLQEQHRLMLGGLHNEIEALRERNRDLQFQLIFNKESSPKNTSPASEENADNTEEENLKREVSRLEREAAAARGEARAAEARALQLQRLSRAELRARLADAERLVRRLRGDADRQRREVHAGAVTNLLFDGAHAQEAHLQCMKNSLHASLRATGLDGGYGFQNNYHFPPIHRSTVYANHHTRPRANGYDKKKQANGDAPPKTPEEPPASTAAAPERRRRNNHRKHATLDHTYNLRAQVELKAVVTKPMKIMKVITKSQIIFKKNYKFHKINSVVIVSLLFYNNTESPELE</sequence>
<name>A0ACC0KJJ0_CHOFU</name>
<dbReference type="Proteomes" id="UP001064048">
    <property type="component" value="Chromosome 17"/>
</dbReference>
<gene>
    <name evidence="1" type="ORF">MSG28_010018</name>
</gene>
<dbReference type="EMBL" id="CM046117">
    <property type="protein sequence ID" value="KAI8436430.1"/>
    <property type="molecule type" value="Genomic_DNA"/>
</dbReference>
<organism evidence="1 2">
    <name type="scientific">Choristoneura fumiferana</name>
    <name type="common">Spruce budworm moth</name>
    <name type="synonym">Archips fumiferana</name>
    <dbReference type="NCBI Taxonomy" id="7141"/>
    <lineage>
        <taxon>Eukaryota</taxon>
        <taxon>Metazoa</taxon>
        <taxon>Ecdysozoa</taxon>
        <taxon>Arthropoda</taxon>
        <taxon>Hexapoda</taxon>
        <taxon>Insecta</taxon>
        <taxon>Pterygota</taxon>
        <taxon>Neoptera</taxon>
        <taxon>Endopterygota</taxon>
        <taxon>Lepidoptera</taxon>
        <taxon>Glossata</taxon>
        <taxon>Ditrysia</taxon>
        <taxon>Tortricoidea</taxon>
        <taxon>Tortricidae</taxon>
        <taxon>Tortricinae</taxon>
        <taxon>Choristoneura</taxon>
    </lineage>
</organism>
<feature type="non-terminal residue" evidence="1">
    <location>
        <position position="1114"/>
    </location>
</feature>
<accession>A0ACC0KJJ0</accession>
<proteinExistence type="predicted"/>
<evidence type="ECO:0000313" key="2">
    <source>
        <dbReference type="Proteomes" id="UP001064048"/>
    </source>
</evidence>
<comment type="caution">
    <text evidence="1">The sequence shown here is derived from an EMBL/GenBank/DDBJ whole genome shotgun (WGS) entry which is preliminary data.</text>
</comment>
<reference evidence="1 2" key="1">
    <citation type="journal article" date="2022" name="Genome Biol. Evol.">
        <title>The Spruce Budworm Genome: Reconstructing the Evolutionary History of Antifreeze Proteins.</title>
        <authorList>
            <person name="Beliveau C."/>
            <person name="Gagne P."/>
            <person name="Picq S."/>
            <person name="Vernygora O."/>
            <person name="Keeling C.I."/>
            <person name="Pinkney K."/>
            <person name="Doucet D."/>
            <person name="Wen F."/>
            <person name="Johnston J.S."/>
            <person name="Maaroufi H."/>
            <person name="Boyle B."/>
            <person name="Laroche J."/>
            <person name="Dewar K."/>
            <person name="Juretic N."/>
            <person name="Blackburn G."/>
            <person name="Nisole A."/>
            <person name="Brunet B."/>
            <person name="Brandao M."/>
            <person name="Lumley L."/>
            <person name="Duan J."/>
            <person name="Quan G."/>
            <person name="Lucarotti C.J."/>
            <person name="Roe A.D."/>
            <person name="Sperling F.A.H."/>
            <person name="Levesque R.C."/>
            <person name="Cusson M."/>
        </authorList>
    </citation>
    <scope>NUCLEOTIDE SEQUENCE [LARGE SCALE GENOMIC DNA]</scope>
    <source>
        <strain evidence="1">Glfc:IPQL:Cfum</strain>
    </source>
</reference>